<proteinExistence type="predicted"/>
<name>A0AAV4PJG2_CAEEX</name>
<reference evidence="1 2" key="1">
    <citation type="submission" date="2021-06" db="EMBL/GenBank/DDBJ databases">
        <title>Caerostris extrusa draft genome.</title>
        <authorList>
            <person name="Kono N."/>
            <person name="Arakawa K."/>
        </authorList>
    </citation>
    <scope>NUCLEOTIDE SEQUENCE [LARGE SCALE GENOMIC DNA]</scope>
</reference>
<protein>
    <submittedName>
        <fullName evidence="1">Uncharacterized protein</fullName>
    </submittedName>
</protein>
<evidence type="ECO:0000313" key="2">
    <source>
        <dbReference type="Proteomes" id="UP001054945"/>
    </source>
</evidence>
<dbReference type="AlphaFoldDB" id="A0AAV4PJG2"/>
<accession>A0AAV4PJG2</accession>
<organism evidence="1 2">
    <name type="scientific">Caerostris extrusa</name>
    <name type="common">Bark spider</name>
    <name type="synonym">Caerostris bankana</name>
    <dbReference type="NCBI Taxonomy" id="172846"/>
    <lineage>
        <taxon>Eukaryota</taxon>
        <taxon>Metazoa</taxon>
        <taxon>Ecdysozoa</taxon>
        <taxon>Arthropoda</taxon>
        <taxon>Chelicerata</taxon>
        <taxon>Arachnida</taxon>
        <taxon>Araneae</taxon>
        <taxon>Araneomorphae</taxon>
        <taxon>Entelegynae</taxon>
        <taxon>Araneoidea</taxon>
        <taxon>Araneidae</taxon>
        <taxon>Caerostris</taxon>
    </lineage>
</organism>
<gene>
    <name evidence="1" type="ORF">CEXT_292791</name>
</gene>
<evidence type="ECO:0000313" key="1">
    <source>
        <dbReference type="EMBL" id="GIX96050.1"/>
    </source>
</evidence>
<dbReference type="EMBL" id="BPLR01004602">
    <property type="protein sequence ID" value="GIX96050.1"/>
    <property type="molecule type" value="Genomic_DNA"/>
</dbReference>
<sequence>MDTSVRNKCSSEILYFVATCKDFEINYKYVCPAEIYSYRLLEVGNVKGLVDQTSGLISLLHKFHNLVTSKKNWLKSIFNIETNYKNLEWLSEEPFLPLRTKTSTNLTIFFSLILEVRQLQGRRTVMEAVK</sequence>
<comment type="caution">
    <text evidence="1">The sequence shown here is derived from an EMBL/GenBank/DDBJ whole genome shotgun (WGS) entry which is preliminary data.</text>
</comment>
<dbReference type="Proteomes" id="UP001054945">
    <property type="component" value="Unassembled WGS sequence"/>
</dbReference>
<keyword evidence="2" id="KW-1185">Reference proteome</keyword>